<comment type="pathway">
    <text evidence="4 16">Purine metabolism; IMP biosynthesis via salvage pathway; IMP from hypoxanthine: step 1/1.</text>
</comment>
<dbReference type="EMBL" id="AP014924">
    <property type="protein sequence ID" value="BAS26582.1"/>
    <property type="molecule type" value="Genomic_DNA"/>
</dbReference>
<dbReference type="Pfam" id="PF00156">
    <property type="entry name" value="Pribosyltran"/>
    <property type="match status" value="1"/>
</dbReference>
<keyword evidence="7 16" id="KW-0963">Cytoplasm</keyword>
<evidence type="ECO:0000256" key="2">
    <source>
        <dbReference type="ARBA" id="ARBA00002049"/>
    </source>
</evidence>
<keyword evidence="12 16" id="KW-0547">Nucleotide-binding</keyword>
<evidence type="ECO:0000256" key="16">
    <source>
        <dbReference type="RuleBase" id="RU364099"/>
    </source>
</evidence>
<dbReference type="GO" id="GO:0032264">
    <property type="term" value="P:IMP salvage"/>
    <property type="evidence" value="ECO:0007669"/>
    <property type="project" value="UniProtKB-UniPathway"/>
</dbReference>
<dbReference type="AlphaFoldDB" id="A0A0K2SHR7"/>
<keyword evidence="8 16" id="KW-0328">Glycosyltransferase</keyword>
<comment type="similarity">
    <text evidence="6 16">Belongs to the purine/pyrimidine phosphoribosyltransferase family.</text>
</comment>
<evidence type="ECO:0000256" key="7">
    <source>
        <dbReference type="ARBA" id="ARBA00022490"/>
    </source>
</evidence>
<dbReference type="InterPro" id="IPR029057">
    <property type="entry name" value="PRTase-like"/>
</dbReference>
<evidence type="ECO:0000256" key="11">
    <source>
        <dbReference type="ARBA" id="ARBA00022726"/>
    </source>
</evidence>
<dbReference type="PANTHER" id="PTHR43340:SF1">
    <property type="entry name" value="HYPOXANTHINE PHOSPHORIBOSYLTRANSFERASE"/>
    <property type="match status" value="1"/>
</dbReference>
<comment type="cofactor">
    <cofactor evidence="1 16">
        <name>Mg(2+)</name>
        <dbReference type="ChEBI" id="CHEBI:18420"/>
    </cofactor>
</comment>
<dbReference type="Gene3D" id="3.40.50.2020">
    <property type="match status" value="1"/>
</dbReference>
<comment type="subcellular location">
    <subcellularLocation>
        <location evidence="3 16">Cytoplasm</location>
    </subcellularLocation>
</comment>
<evidence type="ECO:0000259" key="17">
    <source>
        <dbReference type="Pfam" id="PF00156"/>
    </source>
</evidence>
<dbReference type="InterPro" id="IPR000836">
    <property type="entry name" value="PRTase_dom"/>
</dbReference>
<feature type="domain" description="Phosphoribosyltransferase" evidence="17">
    <location>
        <begin position="12"/>
        <end position="157"/>
    </location>
</feature>
<dbReference type="Proteomes" id="UP000065807">
    <property type="component" value="Chromosome"/>
</dbReference>
<dbReference type="GO" id="GO:0000166">
    <property type="term" value="F:nucleotide binding"/>
    <property type="evidence" value="ECO:0007669"/>
    <property type="project" value="UniProtKB-KW"/>
</dbReference>
<dbReference type="UniPathway" id="UPA00591">
    <property type="reaction ID" value="UER00648"/>
</dbReference>
<keyword evidence="13 16" id="KW-0460">Magnesium</keyword>
<evidence type="ECO:0000256" key="13">
    <source>
        <dbReference type="ARBA" id="ARBA00022842"/>
    </source>
</evidence>
<dbReference type="GO" id="GO:0005829">
    <property type="term" value="C:cytosol"/>
    <property type="evidence" value="ECO:0007669"/>
    <property type="project" value="TreeGrafter"/>
</dbReference>
<evidence type="ECO:0000256" key="10">
    <source>
        <dbReference type="ARBA" id="ARBA00022723"/>
    </source>
</evidence>
<reference evidence="19" key="2">
    <citation type="journal article" date="2016" name="Int. J. Syst. Evol. Microbiol.">
        <title>Complete genome sequence and cell structure of Limnochorda pilosa, a Gram-negative spore-former within the phylum Firmicutes.</title>
        <authorList>
            <person name="Watanabe M."/>
            <person name="Kojima H."/>
            <person name="Fukui M."/>
        </authorList>
    </citation>
    <scope>NUCLEOTIDE SEQUENCE [LARGE SCALE GENOMIC DNA]</scope>
    <source>
        <strain evidence="19">HC45</strain>
    </source>
</reference>
<evidence type="ECO:0000313" key="18">
    <source>
        <dbReference type="EMBL" id="BAS26582.1"/>
    </source>
</evidence>
<dbReference type="STRING" id="1555112.LIP_0725"/>
<comment type="pathway">
    <text evidence="5">Purine metabolism; GMP biosynthesis via salvage pathway; GMP from guanine: step 1/1.</text>
</comment>
<dbReference type="GO" id="GO:0000287">
    <property type="term" value="F:magnesium ion binding"/>
    <property type="evidence" value="ECO:0007669"/>
    <property type="project" value="TreeGrafter"/>
</dbReference>
<dbReference type="PANTHER" id="PTHR43340">
    <property type="entry name" value="HYPOXANTHINE-GUANINE PHOSPHORIBOSYLTRANSFERASE"/>
    <property type="match status" value="1"/>
</dbReference>
<evidence type="ECO:0000256" key="6">
    <source>
        <dbReference type="ARBA" id="ARBA00008391"/>
    </source>
</evidence>
<dbReference type="InterPro" id="IPR050408">
    <property type="entry name" value="HGPRT"/>
</dbReference>
<dbReference type="EC" id="2.4.2.8" evidence="16"/>
<dbReference type="SUPFAM" id="SSF53271">
    <property type="entry name" value="PRTase-like"/>
    <property type="match status" value="1"/>
</dbReference>
<evidence type="ECO:0000256" key="3">
    <source>
        <dbReference type="ARBA" id="ARBA00004496"/>
    </source>
</evidence>
<comment type="catalytic activity">
    <reaction evidence="14">
        <text>GMP + diphosphate = guanine + 5-phospho-alpha-D-ribose 1-diphosphate</text>
        <dbReference type="Rhea" id="RHEA:25424"/>
        <dbReference type="ChEBI" id="CHEBI:16235"/>
        <dbReference type="ChEBI" id="CHEBI:33019"/>
        <dbReference type="ChEBI" id="CHEBI:58017"/>
        <dbReference type="ChEBI" id="CHEBI:58115"/>
        <dbReference type="EC" id="2.4.2.8"/>
    </reaction>
    <physiologicalReaction direction="right-to-left" evidence="14">
        <dbReference type="Rhea" id="RHEA:25426"/>
    </physiologicalReaction>
</comment>
<dbReference type="GO" id="GO:0006178">
    <property type="term" value="P:guanine salvage"/>
    <property type="evidence" value="ECO:0007669"/>
    <property type="project" value="TreeGrafter"/>
</dbReference>
<dbReference type="CDD" id="cd06223">
    <property type="entry name" value="PRTases_typeI"/>
    <property type="match status" value="1"/>
</dbReference>
<accession>A0A0K2SHR7</accession>
<protein>
    <recommendedName>
        <fullName evidence="16">Hypoxanthine phosphoribosyltransferase</fullName>
        <ecNumber evidence="16">2.4.2.8</ecNumber>
    </recommendedName>
</protein>
<keyword evidence="19" id="KW-1185">Reference proteome</keyword>
<organism evidence="18 19">
    <name type="scientific">Limnochorda pilosa</name>
    <dbReference type="NCBI Taxonomy" id="1555112"/>
    <lineage>
        <taxon>Bacteria</taxon>
        <taxon>Bacillati</taxon>
        <taxon>Bacillota</taxon>
        <taxon>Limnochordia</taxon>
        <taxon>Limnochordales</taxon>
        <taxon>Limnochordaceae</taxon>
        <taxon>Limnochorda</taxon>
    </lineage>
</organism>
<keyword evidence="11 16" id="KW-0660">Purine salvage</keyword>
<sequence>MPSDRPVHITRPEVEARIGALGKEISRDYADGRLVVAAVLRGAVYFAVDLTRRLSVPFTLDFLAISRFGGTARPHGVVRITKDLDENIYGRDVLLLEDIVDTGLSLSYLLRTLAAREPASLKVCTLLDAPGRRIVDVPVEYVGFRIPDQFVVGWGLDAGQSHRGEMAIRAVQPE</sequence>
<comment type="catalytic activity">
    <reaction evidence="15">
        <text>IMP + diphosphate = hypoxanthine + 5-phospho-alpha-D-ribose 1-diphosphate</text>
        <dbReference type="Rhea" id="RHEA:17973"/>
        <dbReference type="ChEBI" id="CHEBI:17368"/>
        <dbReference type="ChEBI" id="CHEBI:33019"/>
        <dbReference type="ChEBI" id="CHEBI:58017"/>
        <dbReference type="ChEBI" id="CHEBI:58053"/>
        <dbReference type="EC" id="2.4.2.8"/>
    </reaction>
    <physiologicalReaction direction="right-to-left" evidence="15">
        <dbReference type="Rhea" id="RHEA:17975"/>
    </physiologicalReaction>
</comment>
<evidence type="ECO:0000256" key="5">
    <source>
        <dbReference type="ARBA" id="ARBA00004676"/>
    </source>
</evidence>
<gene>
    <name evidence="18" type="ORF">LIP_0725</name>
</gene>
<evidence type="ECO:0000256" key="12">
    <source>
        <dbReference type="ARBA" id="ARBA00022741"/>
    </source>
</evidence>
<name>A0A0K2SHR7_LIMPI</name>
<keyword evidence="10 16" id="KW-0479">Metal-binding</keyword>
<dbReference type="NCBIfam" id="TIGR01203">
    <property type="entry name" value="HGPRTase"/>
    <property type="match status" value="1"/>
</dbReference>
<evidence type="ECO:0000256" key="9">
    <source>
        <dbReference type="ARBA" id="ARBA00022679"/>
    </source>
</evidence>
<dbReference type="InterPro" id="IPR005904">
    <property type="entry name" value="Hxn_phspho_trans"/>
</dbReference>
<dbReference type="GO" id="GO:0052657">
    <property type="term" value="F:guanine phosphoribosyltransferase activity"/>
    <property type="evidence" value="ECO:0007669"/>
    <property type="project" value="RHEA"/>
</dbReference>
<keyword evidence="9 16" id="KW-0808">Transferase</keyword>
<comment type="function">
    <text evidence="2">Purine salvage pathway enzyme that catalyzes the transfer of the ribosyl-5-phosphate group from 5-phospho-alpha-D-ribose 1-diphosphate (PRPP) to the N9 position of the 6-oxopurines hypoxanthine and guanine to form the corresponding ribonucleotides IMP (inosine 5'-monophosphate) and GMP (guanosine 5'-monophosphate), with the release of PPi.</text>
</comment>
<reference evidence="19" key="1">
    <citation type="submission" date="2015-07" db="EMBL/GenBank/DDBJ databases">
        <title>Complete genome sequence and phylogenetic analysis of Limnochorda pilosa.</title>
        <authorList>
            <person name="Watanabe M."/>
            <person name="Kojima H."/>
            <person name="Fukui M."/>
        </authorList>
    </citation>
    <scope>NUCLEOTIDE SEQUENCE [LARGE SCALE GENOMIC DNA]</scope>
    <source>
        <strain evidence="19">HC45</strain>
    </source>
</reference>
<dbReference type="PATRIC" id="fig|1555112.3.peg.757"/>
<dbReference type="KEGG" id="lpil:LIP_0725"/>
<evidence type="ECO:0000256" key="15">
    <source>
        <dbReference type="ARBA" id="ARBA00049402"/>
    </source>
</evidence>
<evidence type="ECO:0000256" key="1">
    <source>
        <dbReference type="ARBA" id="ARBA00001946"/>
    </source>
</evidence>
<evidence type="ECO:0000256" key="14">
    <source>
        <dbReference type="ARBA" id="ARBA00048811"/>
    </source>
</evidence>
<evidence type="ECO:0000256" key="8">
    <source>
        <dbReference type="ARBA" id="ARBA00022676"/>
    </source>
</evidence>
<dbReference type="GO" id="GO:0006166">
    <property type="term" value="P:purine ribonucleoside salvage"/>
    <property type="evidence" value="ECO:0007669"/>
    <property type="project" value="UniProtKB-KW"/>
</dbReference>
<dbReference type="GO" id="GO:0032263">
    <property type="term" value="P:GMP salvage"/>
    <property type="evidence" value="ECO:0007669"/>
    <property type="project" value="TreeGrafter"/>
</dbReference>
<proteinExistence type="inferred from homology"/>
<dbReference type="GO" id="GO:0004422">
    <property type="term" value="F:hypoxanthine phosphoribosyltransferase activity"/>
    <property type="evidence" value="ECO:0007669"/>
    <property type="project" value="InterPro"/>
</dbReference>
<evidence type="ECO:0000313" key="19">
    <source>
        <dbReference type="Proteomes" id="UP000065807"/>
    </source>
</evidence>
<dbReference type="GO" id="GO:0046100">
    <property type="term" value="P:hypoxanthine metabolic process"/>
    <property type="evidence" value="ECO:0007669"/>
    <property type="project" value="TreeGrafter"/>
</dbReference>
<evidence type="ECO:0000256" key="4">
    <source>
        <dbReference type="ARBA" id="ARBA00004669"/>
    </source>
</evidence>